<reference evidence="2" key="1">
    <citation type="submission" date="2023-06" db="EMBL/GenBank/DDBJ databases">
        <title>Genomic analysis of the entomopathogenic nematode Steinernema hermaphroditum.</title>
        <authorList>
            <person name="Schwarz E.M."/>
            <person name="Heppert J.K."/>
            <person name="Baniya A."/>
            <person name="Schwartz H.T."/>
            <person name="Tan C.-H."/>
            <person name="Antoshechkin I."/>
            <person name="Sternberg P.W."/>
            <person name="Goodrich-Blair H."/>
            <person name="Dillman A.R."/>
        </authorList>
    </citation>
    <scope>NUCLEOTIDE SEQUENCE</scope>
    <source>
        <strain evidence="2">PS9179</strain>
        <tissue evidence="2">Whole animal</tissue>
    </source>
</reference>
<keyword evidence="1" id="KW-0812">Transmembrane</keyword>
<protein>
    <submittedName>
        <fullName evidence="2">Uncharacterized protein</fullName>
    </submittedName>
</protein>
<keyword evidence="1" id="KW-0472">Membrane</keyword>
<sequence>MDESFFVISYQAMDAVVGHLIILAIGTRAKLAADRRNLRSQEADATRHVYRTIKYYDVNGIKMDDLDLMQYKNRCEVAALRRLDDALEEQRRQRDVTRTLTPCTQDELGTAGDAYGFVQNGRGLISMAPQTWLNGEALCRILCDEIRQLNTALQPEERTAVADPQFWEYRFTEHYRNYEEYEATLRQNVTHGISLHMHGDTVAFGRL</sequence>
<proteinExistence type="predicted"/>
<comment type="caution">
    <text evidence="2">The sequence shown here is derived from an EMBL/GenBank/DDBJ whole genome shotgun (WGS) entry which is preliminary data.</text>
</comment>
<name>A0AA39I9W6_9BILA</name>
<organism evidence="2 3">
    <name type="scientific">Steinernema hermaphroditum</name>
    <dbReference type="NCBI Taxonomy" id="289476"/>
    <lineage>
        <taxon>Eukaryota</taxon>
        <taxon>Metazoa</taxon>
        <taxon>Ecdysozoa</taxon>
        <taxon>Nematoda</taxon>
        <taxon>Chromadorea</taxon>
        <taxon>Rhabditida</taxon>
        <taxon>Tylenchina</taxon>
        <taxon>Panagrolaimomorpha</taxon>
        <taxon>Strongyloidoidea</taxon>
        <taxon>Steinernematidae</taxon>
        <taxon>Steinernema</taxon>
    </lineage>
</organism>
<dbReference type="Proteomes" id="UP001175271">
    <property type="component" value="Unassembled WGS sequence"/>
</dbReference>
<keyword evidence="3" id="KW-1185">Reference proteome</keyword>
<dbReference type="AlphaFoldDB" id="A0AA39I9W6"/>
<gene>
    <name evidence="2" type="ORF">QR680_014703</name>
</gene>
<dbReference type="EMBL" id="JAUCMV010000002">
    <property type="protein sequence ID" value="KAK0420472.1"/>
    <property type="molecule type" value="Genomic_DNA"/>
</dbReference>
<evidence type="ECO:0000256" key="1">
    <source>
        <dbReference type="SAM" id="Phobius"/>
    </source>
</evidence>
<evidence type="ECO:0000313" key="3">
    <source>
        <dbReference type="Proteomes" id="UP001175271"/>
    </source>
</evidence>
<feature type="transmembrane region" description="Helical" evidence="1">
    <location>
        <begin position="6"/>
        <end position="26"/>
    </location>
</feature>
<keyword evidence="1" id="KW-1133">Transmembrane helix</keyword>
<evidence type="ECO:0000313" key="2">
    <source>
        <dbReference type="EMBL" id="KAK0420472.1"/>
    </source>
</evidence>
<accession>A0AA39I9W6</accession>